<sequence length="127" mass="14145">MEKEPTNQQITVQTIVDQTLVEVPKVPLVKVQLLPMSAEHQVELFVQELPIEQPLPVQEFPIQVLSTQTFKLRSHFDLNLGNESQANIEGSAIHNNVDENKSQTTESQPKPPTRDSKPPTSVPSPCA</sequence>
<feature type="region of interest" description="Disordered" evidence="1">
    <location>
        <begin position="87"/>
        <end position="127"/>
    </location>
</feature>
<name>A0ABP0XUA2_9ROSI</name>
<organism evidence="2 3">
    <name type="scientific">Citrullus colocynthis</name>
    <name type="common">colocynth</name>
    <dbReference type="NCBI Taxonomy" id="252529"/>
    <lineage>
        <taxon>Eukaryota</taxon>
        <taxon>Viridiplantae</taxon>
        <taxon>Streptophyta</taxon>
        <taxon>Embryophyta</taxon>
        <taxon>Tracheophyta</taxon>
        <taxon>Spermatophyta</taxon>
        <taxon>Magnoliopsida</taxon>
        <taxon>eudicotyledons</taxon>
        <taxon>Gunneridae</taxon>
        <taxon>Pentapetalae</taxon>
        <taxon>rosids</taxon>
        <taxon>fabids</taxon>
        <taxon>Cucurbitales</taxon>
        <taxon>Cucurbitaceae</taxon>
        <taxon>Benincaseae</taxon>
        <taxon>Citrullus</taxon>
    </lineage>
</organism>
<dbReference type="EMBL" id="OZ021744">
    <property type="protein sequence ID" value="CAK9311732.1"/>
    <property type="molecule type" value="Genomic_DNA"/>
</dbReference>
<evidence type="ECO:0000313" key="3">
    <source>
        <dbReference type="Proteomes" id="UP001642487"/>
    </source>
</evidence>
<evidence type="ECO:0000313" key="2">
    <source>
        <dbReference type="EMBL" id="CAK9311732.1"/>
    </source>
</evidence>
<evidence type="ECO:0000256" key="1">
    <source>
        <dbReference type="SAM" id="MobiDB-lite"/>
    </source>
</evidence>
<proteinExistence type="predicted"/>
<dbReference type="Proteomes" id="UP001642487">
    <property type="component" value="Chromosome 10"/>
</dbReference>
<protein>
    <submittedName>
        <fullName evidence="2">Uncharacterized protein</fullName>
    </submittedName>
</protein>
<keyword evidence="3" id="KW-1185">Reference proteome</keyword>
<accession>A0ABP0XUA2</accession>
<reference evidence="2 3" key="1">
    <citation type="submission" date="2024-03" db="EMBL/GenBank/DDBJ databases">
        <authorList>
            <person name="Gkanogiannis A."/>
            <person name="Becerra Lopez-Lavalle L."/>
        </authorList>
    </citation>
    <scope>NUCLEOTIDE SEQUENCE [LARGE SCALE GENOMIC DNA]</scope>
</reference>
<gene>
    <name evidence="2" type="ORF">CITCOLO1_LOCUS3397</name>
</gene>